<dbReference type="GO" id="GO:0046677">
    <property type="term" value="P:response to antibiotic"/>
    <property type="evidence" value="ECO:0007669"/>
    <property type="project" value="InterPro"/>
</dbReference>
<accession>A0A927LAQ2</accession>
<reference evidence="5" key="1">
    <citation type="submission" date="2020-09" db="EMBL/GenBank/DDBJ databases">
        <title>Streptomyces canutascabiei sp. nov., which causes potato common scab and is distributed across the world.</title>
        <authorList>
            <person name="Nguyen H.P."/>
            <person name="Weisberg A.J."/>
            <person name="Chang J.H."/>
            <person name="Clarke C.R."/>
        </authorList>
    </citation>
    <scope>NUCLEOTIDE SEQUENCE</scope>
    <source>
        <strain evidence="5">ID-01-6.2a</strain>
    </source>
</reference>
<evidence type="ECO:0000259" key="4">
    <source>
        <dbReference type="Pfam" id="PF05223"/>
    </source>
</evidence>
<feature type="transmembrane region" description="Helical" evidence="2">
    <location>
        <begin position="21"/>
        <end position="43"/>
    </location>
</feature>
<dbReference type="SUPFAM" id="SSF56601">
    <property type="entry name" value="beta-lactamase/transpeptidase-like"/>
    <property type="match status" value="1"/>
</dbReference>
<feature type="domain" description="Penicillin-binding protein transpeptidase" evidence="3">
    <location>
        <begin position="305"/>
        <end position="576"/>
    </location>
</feature>
<dbReference type="EMBL" id="JACYXT010000014">
    <property type="protein sequence ID" value="MBD9727224.1"/>
    <property type="molecule type" value="Genomic_DNA"/>
</dbReference>
<dbReference type="PANTHER" id="PTHR30627:SF24">
    <property type="entry name" value="PENICILLIN-BINDING PROTEIN 4B"/>
    <property type="match status" value="1"/>
</dbReference>
<keyword evidence="2" id="KW-1133">Transmembrane helix</keyword>
<dbReference type="Pfam" id="PF00905">
    <property type="entry name" value="Transpeptidase"/>
    <property type="match status" value="1"/>
</dbReference>
<gene>
    <name evidence="5" type="ORF">IHE70_29260</name>
</gene>
<feature type="compositionally biased region" description="Low complexity" evidence="1">
    <location>
        <begin position="246"/>
        <end position="259"/>
    </location>
</feature>
<dbReference type="InterPro" id="IPR050515">
    <property type="entry name" value="Beta-lactam/transpept"/>
</dbReference>
<feature type="domain" description="NTF2-like N-terminal transpeptidase" evidence="4">
    <location>
        <begin position="71"/>
        <end position="176"/>
    </location>
</feature>
<protein>
    <submittedName>
        <fullName evidence="5">Penicillin-binding protein</fullName>
    </submittedName>
</protein>
<evidence type="ECO:0000313" key="6">
    <source>
        <dbReference type="Proteomes" id="UP000661025"/>
    </source>
</evidence>
<keyword evidence="2" id="KW-0812">Transmembrane</keyword>
<dbReference type="GO" id="GO:0071972">
    <property type="term" value="F:peptidoglycan L,D-transpeptidase activity"/>
    <property type="evidence" value="ECO:0007669"/>
    <property type="project" value="TreeGrafter"/>
</dbReference>
<organism evidence="5 6">
    <name type="scientific">Streptomyces caniscabiei</name>
    <dbReference type="NCBI Taxonomy" id="2746961"/>
    <lineage>
        <taxon>Bacteria</taxon>
        <taxon>Bacillati</taxon>
        <taxon>Actinomycetota</taxon>
        <taxon>Actinomycetes</taxon>
        <taxon>Kitasatosporales</taxon>
        <taxon>Streptomycetaceae</taxon>
        <taxon>Streptomyces</taxon>
    </lineage>
</organism>
<dbReference type="RefSeq" id="WP_192332044.1">
    <property type="nucleotide sequence ID" value="NZ_CP119182.1"/>
</dbReference>
<name>A0A927LAQ2_9ACTN</name>
<evidence type="ECO:0000256" key="2">
    <source>
        <dbReference type="SAM" id="Phobius"/>
    </source>
</evidence>
<evidence type="ECO:0000256" key="1">
    <source>
        <dbReference type="SAM" id="MobiDB-lite"/>
    </source>
</evidence>
<dbReference type="GO" id="GO:0005886">
    <property type="term" value="C:plasma membrane"/>
    <property type="evidence" value="ECO:0007669"/>
    <property type="project" value="TreeGrafter"/>
</dbReference>
<proteinExistence type="predicted"/>
<dbReference type="InterPro" id="IPR001460">
    <property type="entry name" value="PCN-bd_Tpept"/>
</dbReference>
<dbReference type="GO" id="GO:0071555">
    <property type="term" value="P:cell wall organization"/>
    <property type="evidence" value="ECO:0007669"/>
    <property type="project" value="TreeGrafter"/>
</dbReference>
<dbReference type="GeneID" id="79933064"/>
<dbReference type="InterPro" id="IPR007887">
    <property type="entry name" value="MecA_N"/>
</dbReference>
<comment type="caution">
    <text evidence="5">The sequence shown here is derived from an EMBL/GenBank/DDBJ whole genome shotgun (WGS) entry which is preliminary data.</text>
</comment>
<dbReference type="Proteomes" id="UP000661025">
    <property type="component" value="Unassembled WGS sequence"/>
</dbReference>
<sequence length="582" mass="59621">MGKRRRVDERKAAKSGRSRRHLVLGGVAVAALGGGAMAVYTVFGAGAAAEDGSADAKAVKTGPLSSAEVRTAATTFLTAWQKGTVAKAAAATDDSAAATAALTGFTKDAHITDVTLTRGKRSGDEVPFTVKGTVSFKGTEKPLTYKSALTVVRAEKDGEPVVDWQPSVVHPELAAGDRLVTGEAGTPPVKALDRDGGELTTEKYPSLGSVLDGLREKYGKKAGGKAGVELRIVRADPTDSAKSAKSGDSTDASNSTDSTKSTKEKAADKTLLELSKGTPGEVRTTLSPALQAAAEEKVAATKRASVVVMRPSTGEILAAANSSSFNVAFQGSLAPGSTMKIVSSALLIDKGLASADKGHPCPKYSSYGGWKFQNDDKFEIKGGTFKASFARSCNTAFISQAKKLDDDSLTEEAQQVFGLGLNNWAIGVSSFDGAVPVQSAAPMAASLIGQGGVRMNPLNMASVVATAKTGVFKQPYLVPPSVDDRTLATASRPMSATVRSQLRELLQYTAAAGTAAEAMSGLGPDYGAKTGSAEVDGQKEPNGWFTAWKGDLASAGVVQQGGHGSESAGPIVAALLKAGSGG</sequence>
<dbReference type="Pfam" id="PF05223">
    <property type="entry name" value="MecA_N"/>
    <property type="match status" value="1"/>
</dbReference>
<feature type="compositionally biased region" description="Basic and acidic residues" evidence="1">
    <location>
        <begin position="191"/>
        <end position="201"/>
    </location>
</feature>
<feature type="compositionally biased region" description="Basic and acidic residues" evidence="1">
    <location>
        <begin position="260"/>
        <end position="269"/>
    </location>
</feature>
<dbReference type="AlphaFoldDB" id="A0A927LAQ2"/>
<feature type="region of interest" description="Disordered" evidence="1">
    <location>
        <begin position="237"/>
        <end position="269"/>
    </location>
</feature>
<keyword evidence="2" id="KW-0472">Membrane</keyword>
<dbReference type="PANTHER" id="PTHR30627">
    <property type="entry name" value="PEPTIDOGLYCAN D,D-TRANSPEPTIDASE"/>
    <property type="match status" value="1"/>
</dbReference>
<feature type="region of interest" description="Disordered" evidence="1">
    <location>
        <begin position="180"/>
        <end position="201"/>
    </location>
</feature>
<dbReference type="GO" id="GO:0008658">
    <property type="term" value="F:penicillin binding"/>
    <property type="evidence" value="ECO:0007669"/>
    <property type="project" value="InterPro"/>
</dbReference>
<evidence type="ECO:0000313" key="5">
    <source>
        <dbReference type="EMBL" id="MBD9727224.1"/>
    </source>
</evidence>
<dbReference type="Gene3D" id="3.40.710.10">
    <property type="entry name" value="DD-peptidase/beta-lactamase superfamily"/>
    <property type="match status" value="1"/>
</dbReference>
<dbReference type="InterPro" id="IPR012338">
    <property type="entry name" value="Beta-lactam/transpept-like"/>
</dbReference>
<evidence type="ECO:0000259" key="3">
    <source>
        <dbReference type="Pfam" id="PF00905"/>
    </source>
</evidence>